<dbReference type="GO" id="GO:1990571">
    <property type="term" value="P:meiotic centromere clustering"/>
    <property type="evidence" value="ECO:0007669"/>
    <property type="project" value="UniProtKB-ARBA"/>
</dbReference>
<gene>
    <name evidence="6" type="ORF">NLU13_8843</name>
</gene>
<feature type="compositionally biased region" description="Pro residues" evidence="4">
    <location>
        <begin position="538"/>
        <end position="555"/>
    </location>
</feature>
<dbReference type="SUPFAM" id="SSF48371">
    <property type="entry name" value="ARM repeat"/>
    <property type="match status" value="1"/>
</dbReference>
<dbReference type="InterPro" id="IPR011989">
    <property type="entry name" value="ARM-like"/>
</dbReference>
<feature type="compositionally biased region" description="Low complexity" evidence="4">
    <location>
        <begin position="804"/>
        <end position="824"/>
    </location>
</feature>
<dbReference type="GO" id="GO:0030951">
    <property type="term" value="P:establishment or maintenance of microtubule cytoskeleton polarity"/>
    <property type="evidence" value="ECO:0007669"/>
    <property type="project" value="InterPro"/>
</dbReference>
<dbReference type="PANTHER" id="PTHR12609">
    <property type="entry name" value="MICROTUBULE ASSOCIATED PROTEIN XMAP215"/>
    <property type="match status" value="1"/>
</dbReference>
<sequence length="883" mass="95419">MAEAEEDFSSLPLADRFTHKVWKVRKAGYEDAAKQFSLTPDESDPCFRPFLNDPGLWKGAVTDSNVAAQQEGIIALAAFLKYGGRDACLRTRNHTITPMCEKALSSTRAAIKQNAIEVLLLYIELDVAGPVIEDVLPVLANKVPKNVAATLNALTQLVHNYGCKVVDPKPILKALPKVFGAADKNIRAEATNLTVELYRWLREAMKPMFWGELKPTQQNDLEAQFEKIKAEPPPKQERLLRSQQAAAEAAPAAGEEGDEMGDDVDEAPEMDAFDLAEPQDVTKNIPANFSDLLASSKWKDRKEAVDALFTAVNVPRIKDGDFNEVNRGLAKCMKDANVAVVTQAALCIEALAKGLRMAYGKYRSVVMQPIMDRLKEKKATVADALGAALDAVFMSTNLTECLEDITAYLSNKNPQVKEGTMKFLIRCLRTTRDVPAKAEIVSICELGKKLLSESSPALRDGGAEALGTVMKIIGERAMTPHLEGLDDIRKTKIKEFFETAEVKAKEKPKAAPPPPKPAAAPKKVLGGKKPLARKPAAAAPPPPATESEAAPPPTRPAAAAGKVGVSKPSGLSALKAPQRRLAGPPGASPRRPPAGPPVMPDDDAAPPPQPRLGISRGLAGRPLGKPVMPAETPVPAEAPIASGLTAVERAELEELRAANERLSRQVDDMRQERSKFMSEIQELKNQNAGLIEDHTRDVLSIKAKETQLVRARSDVEAKEQVNERLRRELERLKRALSRAEGLGTASGAHSPSVTSPTHDDAGIYRDHGSAAGGRHRMSFTSTMSEEKENGEPVFARSKLSPEMRYAGDSASSGRGSPARGFRSAASHREDGSESGVSITRERPASSLPQPSGGVESWKRAAEVTSQLKARIEQMKAKQGMNRP</sequence>
<feature type="compositionally biased region" description="Pro residues" evidence="4">
    <location>
        <begin position="586"/>
        <end position="610"/>
    </location>
</feature>
<feature type="compositionally biased region" description="Low complexity" evidence="4">
    <location>
        <begin position="519"/>
        <end position="537"/>
    </location>
</feature>
<name>A0AA39G929_SARSR</name>
<feature type="compositionally biased region" description="Basic and acidic residues" evidence="4">
    <location>
        <begin position="230"/>
        <end position="240"/>
    </location>
</feature>
<proteinExistence type="predicted"/>
<feature type="region of interest" description="Disordered" evidence="4">
    <location>
        <begin position="502"/>
        <end position="636"/>
    </location>
</feature>
<evidence type="ECO:0000256" key="2">
    <source>
        <dbReference type="ARBA" id="ARBA00022490"/>
    </source>
</evidence>
<dbReference type="GO" id="GO:0000776">
    <property type="term" value="C:kinetochore"/>
    <property type="evidence" value="ECO:0007669"/>
    <property type="project" value="UniProtKB-ARBA"/>
</dbReference>
<dbReference type="Gene3D" id="1.25.10.10">
    <property type="entry name" value="Leucine-rich Repeat Variant"/>
    <property type="match status" value="2"/>
</dbReference>
<dbReference type="GO" id="GO:0000022">
    <property type="term" value="P:mitotic spindle elongation"/>
    <property type="evidence" value="ECO:0007669"/>
    <property type="project" value="UniProtKB-ARBA"/>
</dbReference>
<dbReference type="GO" id="GO:1990498">
    <property type="term" value="C:mitotic spindle microtubule"/>
    <property type="evidence" value="ECO:0007669"/>
    <property type="project" value="UniProtKB-ARBA"/>
</dbReference>
<feature type="region of interest" description="Disordered" evidence="4">
    <location>
        <begin position="740"/>
        <end position="863"/>
    </location>
</feature>
<dbReference type="GO" id="GO:0005881">
    <property type="term" value="C:cytoplasmic microtubule"/>
    <property type="evidence" value="ECO:0007669"/>
    <property type="project" value="UniProtKB-ARBA"/>
</dbReference>
<dbReference type="InterPro" id="IPR048492">
    <property type="entry name" value="Stu2_CTS"/>
</dbReference>
<organism evidence="6 7">
    <name type="scientific">Sarocladium strictum</name>
    <name type="common">Black bundle disease fungus</name>
    <name type="synonym">Acremonium strictum</name>
    <dbReference type="NCBI Taxonomy" id="5046"/>
    <lineage>
        <taxon>Eukaryota</taxon>
        <taxon>Fungi</taxon>
        <taxon>Dikarya</taxon>
        <taxon>Ascomycota</taxon>
        <taxon>Pezizomycotina</taxon>
        <taxon>Sordariomycetes</taxon>
        <taxon>Hypocreomycetidae</taxon>
        <taxon>Hypocreales</taxon>
        <taxon>Sarocladiaceae</taxon>
        <taxon>Sarocladium</taxon>
    </lineage>
</organism>
<dbReference type="FunFam" id="1.25.10.10:FF:000019">
    <property type="entry name" value="Cytoskeleton-associated protein 5"/>
    <property type="match status" value="1"/>
</dbReference>
<dbReference type="GO" id="GO:0044732">
    <property type="term" value="C:mitotic spindle pole body"/>
    <property type="evidence" value="ECO:0007669"/>
    <property type="project" value="UniProtKB-ARBA"/>
</dbReference>
<protein>
    <recommendedName>
        <fullName evidence="5">TOG domain-containing protein</fullName>
    </recommendedName>
</protein>
<accession>A0AA39G929</accession>
<dbReference type="GO" id="GO:0051315">
    <property type="term" value="P:attachment of mitotic spindle microtubules to kinetochore"/>
    <property type="evidence" value="ECO:0007669"/>
    <property type="project" value="UniProtKB-ARBA"/>
</dbReference>
<feature type="compositionally biased region" description="Polar residues" evidence="4">
    <location>
        <begin position="747"/>
        <end position="756"/>
    </location>
</feature>
<feature type="region of interest" description="Disordered" evidence="4">
    <location>
        <begin position="230"/>
        <end position="265"/>
    </location>
</feature>
<dbReference type="Proteomes" id="UP001175261">
    <property type="component" value="Unassembled WGS sequence"/>
</dbReference>
<feature type="domain" description="TOG" evidence="5">
    <location>
        <begin position="274"/>
        <end position="506"/>
    </location>
</feature>
<dbReference type="InterPro" id="IPR048491">
    <property type="entry name" value="XMAP215_CLASP_TOG"/>
</dbReference>
<evidence type="ECO:0000313" key="6">
    <source>
        <dbReference type="EMBL" id="KAK0382927.1"/>
    </source>
</evidence>
<reference evidence="6" key="1">
    <citation type="submission" date="2022-10" db="EMBL/GenBank/DDBJ databases">
        <title>Determination and structural analysis of whole genome sequence of Sarocladium strictum F4-1.</title>
        <authorList>
            <person name="Hu L."/>
            <person name="Jiang Y."/>
        </authorList>
    </citation>
    <scope>NUCLEOTIDE SEQUENCE</scope>
    <source>
        <strain evidence="6">F4-1</strain>
    </source>
</reference>
<dbReference type="SMART" id="SM01349">
    <property type="entry name" value="TOG"/>
    <property type="match status" value="2"/>
</dbReference>
<evidence type="ECO:0000256" key="1">
    <source>
        <dbReference type="ARBA" id="ARBA00004317"/>
    </source>
</evidence>
<dbReference type="GO" id="GO:0051010">
    <property type="term" value="F:microtubule plus-end binding"/>
    <property type="evidence" value="ECO:0007669"/>
    <property type="project" value="InterPro"/>
</dbReference>
<dbReference type="Pfam" id="PF21041">
    <property type="entry name" value="XMAP215_CLASP_TOG"/>
    <property type="match status" value="2"/>
</dbReference>
<dbReference type="InterPro" id="IPR034085">
    <property type="entry name" value="TOG"/>
</dbReference>
<keyword evidence="7" id="KW-1185">Reference proteome</keyword>
<evidence type="ECO:0000313" key="7">
    <source>
        <dbReference type="Proteomes" id="UP001175261"/>
    </source>
</evidence>
<dbReference type="AlphaFoldDB" id="A0AA39G929"/>
<dbReference type="GO" id="GO:0061863">
    <property type="term" value="F:microtubule plus end polymerase"/>
    <property type="evidence" value="ECO:0007669"/>
    <property type="project" value="InterPro"/>
</dbReference>
<keyword evidence="2" id="KW-0963">Cytoplasm</keyword>
<feature type="compositionally biased region" description="Acidic residues" evidence="4">
    <location>
        <begin position="255"/>
        <end position="265"/>
    </location>
</feature>
<comment type="caution">
    <text evidence="6">The sequence shown here is derived from an EMBL/GenBank/DDBJ whole genome shotgun (WGS) entry which is preliminary data.</text>
</comment>
<evidence type="ECO:0000259" key="5">
    <source>
        <dbReference type="SMART" id="SM01349"/>
    </source>
</evidence>
<comment type="subcellular location">
    <subcellularLocation>
        <location evidence="1">Cytoplasm</location>
        <location evidence="1">Cytoskeleton</location>
        <location evidence="1">Microtubule organizing center</location>
        <location evidence="1">Spindle pole body</location>
    </subcellularLocation>
</comment>
<evidence type="ECO:0000256" key="4">
    <source>
        <dbReference type="SAM" id="MobiDB-lite"/>
    </source>
</evidence>
<dbReference type="Pfam" id="PF21042">
    <property type="entry name" value="Stu2_CTS"/>
    <property type="match status" value="1"/>
</dbReference>
<feature type="domain" description="TOG" evidence="5">
    <location>
        <begin position="1"/>
        <end position="234"/>
    </location>
</feature>
<dbReference type="EMBL" id="JAPDFR010000009">
    <property type="protein sequence ID" value="KAK0382927.1"/>
    <property type="molecule type" value="Genomic_DNA"/>
</dbReference>
<evidence type="ECO:0000256" key="3">
    <source>
        <dbReference type="ARBA" id="ARBA00023212"/>
    </source>
</evidence>
<dbReference type="InterPro" id="IPR045110">
    <property type="entry name" value="XMAP215"/>
</dbReference>
<feature type="compositionally biased region" description="Basic and acidic residues" evidence="4">
    <location>
        <begin position="757"/>
        <end position="768"/>
    </location>
</feature>
<dbReference type="GO" id="GO:0046785">
    <property type="term" value="P:microtubule polymerization"/>
    <property type="evidence" value="ECO:0007669"/>
    <property type="project" value="InterPro"/>
</dbReference>
<feature type="compositionally biased region" description="Low complexity" evidence="4">
    <location>
        <begin position="245"/>
        <end position="254"/>
    </location>
</feature>
<dbReference type="InterPro" id="IPR016024">
    <property type="entry name" value="ARM-type_fold"/>
</dbReference>
<dbReference type="GO" id="GO:0099070">
    <property type="term" value="C:static microtubule bundle"/>
    <property type="evidence" value="ECO:0007669"/>
    <property type="project" value="UniProtKB-ARBA"/>
</dbReference>
<dbReference type="FunFam" id="1.25.10.10:FF:000282">
    <property type="entry name" value="Spindle pole body component"/>
    <property type="match status" value="1"/>
</dbReference>
<keyword evidence="3" id="KW-0206">Cytoskeleton</keyword>